<dbReference type="OrthoDB" id="1779662at2"/>
<dbReference type="EMBL" id="LGYO01000061">
    <property type="protein sequence ID" value="KNZ40442.1"/>
    <property type="molecule type" value="Genomic_DNA"/>
</dbReference>
<keyword evidence="2" id="KW-1185">Reference proteome</keyword>
<evidence type="ECO:0000313" key="2">
    <source>
        <dbReference type="Proteomes" id="UP000036873"/>
    </source>
</evidence>
<dbReference type="RefSeq" id="WP_050741722.1">
    <property type="nucleotide sequence ID" value="NZ_LGYO01000061.1"/>
</dbReference>
<organism evidence="1 2">
    <name type="scientific">Acetobacterium bakii</name>
    <dbReference type="NCBI Taxonomy" id="52689"/>
    <lineage>
        <taxon>Bacteria</taxon>
        <taxon>Bacillati</taxon>
        <taxon>Bacillota</taxon>
        <taxon>Clostridia</taxon>
        <taxon>Eubacteriales</taxon>
        <taxon>Eubacteriaceae</taxon>
        <taxon>Acetobacterium</taxon>
    </lineage>
</organism>
<name>A0A0L6TWK3_9FIRM</name>
<dbReference type="STRING" id="52689.AKG39_17660"/>
<protein>
    <submittedName>
        <fullName evidence="1">Uncharacterized protein</fullName>
    </submittedName>
</protein>
<dbReference type="AlphaFoldDB" id="A0A0L6TWK3"/>
<accession>A0A0L6TWK3</accession>
<reference evidence="2" key="1">
    <citation type="submission" date="2015-07" db="EMBL/GenBank/DDBJ databases">
        <title>Draft genome sequence of Acetobacterium bakii DSM 8293, a potential psychrophilic chemical producer through syngas fermentation.</title>
        <authorList>
            <person name="Song Y."/>
            <person name="Hwang S."/>
            <person name="Cho B.-K."/>
        </authorList>
    </citation>
    <scope>NUCLEOTIDE SEQUENCE [LARGE SCALE GENOMIC DNA]</scope>
    <source>
        <strain evidence="2">DSM 8239</strain>
    </source>
</reference>
<sequence>MALTEVKRFMNYIAENRKTLEEYNKKLLESGSFVFTDPVLVSSGYYVSPMLPENLEDELLQRIIDMDEKSARKLEKISESQGKKISLKDRLVRKFDELWYPKETPEERILTRDEAKRHKIFNRLAELARDDGFDISTDDLLYYIGKSVMVIIKEHPEYEDAQIFDAILNSFE</sequence>
<gene>
    <name evidence="1" type="ORF">AKG39_17660</name>
</gene>
<comment type="caution">
    <text evidence="1">The sequence shown here is derived from an EMBL/GenBank/DDBJ whole genome shotgun (WGS) entry which is preliminary data.</text>
</comment>
<proteinExistence type="predicted"/>
<evidence type="ECO:0000313" key="1">
    <source>
        <dbReference type="EMBL" id="KNZ40442.1"/>
    </source>
</evidence>
<dbReference type="Proteomes" id="UP000036873">
    <property type="component" value="Unassembled WGS sequence"/>
</dbReference>